<comment type="caution">
    <text evidence="1">The sequence shown here is derived from an EMBL/GenBank/DDBJ whole genome shotgun (WGS) entry which is preliminary data.</text>
</comment>
<dbReference type="AlphaFoldDB" id="A0A4Q5KHH7"/>
<accession>A0A4Q5KHH7</accession>
<evidence type="ECO:0000313" key="4">
    <source>
        <dbReference type="Proteomes" id="UP000294166"/>
    </source>
</evidence>
<evidence type="ECO:0008006" key="5">
    <source>
        <dbReference type="Google" id="ProtNLM"/>
    </source>
</evidence>
<sequence>MEIEQHYHSRLTMALDDLMKCRTYSQQMLKLPIGDSFSSERTVYEALFVALIISYGRVFTVSNTTDKMYKNKVAEKFGNLRSQFISEQEPRLSKLHERIMEKRHTAIAHSDASSRNYQYYNNSPLNVGHNPYFPYDHEEVEWVLELVETLISVISKEKSEVAKIAFTNPIF</sequence>
<name>A0A4Q5KHH7_9GAMM</name>
<protein>
    <recommendedName>
        <fullName evidence="5">HEPN AbiU2-like domain-containing protein</fullName>
    </recommendedName>
</protein>
<dbReference type="Proteomes" id="UP000294063">
    <property type="component" value="Unassembled WGS sequence"/>
</dbReference>
<keyword evidence="4" id="KW-1185">Reference proteome</keyword>
<evidence type="ECO:0000313" key="1">
    <source>
        <dbReference type="EMBL" id="RYU45621.1"/>
    </source>
</evidence>
<dbReference type="EMBL" id="SEZN01000077">
    <property type="protein sequence ID" value="RYU58846.1"/>
    <property type="molecule type" value="Genomic_DNA"/>
</dbReference>
<proteinExistence type="predicted"/>
<reference evidence="3 4" key="1">
    <citation type="submission" date="2019-02" db="EMBL/GenBank/DDBJ databases">
        <title>Genome sequences of Aliivibrio finisterrensis strains from farmed Atlantic salmon.</title>
        <authorList>
            <person name="Bowman J.P."/>
        </authorList>
    </citation>
    <scope>NUCLEOTIDE SEQUENCE [LARGE SCALE GENOMIC DNA]</scope>
    <source>
        <strain evidence="2 4">A21</strain>
        <strain evidence="1 3">A46</strain>
    </source>
</reference>
<dbReference type="Proteomes" id="UP000294166">
    <property type="component" value="Unassembled WGS sequence"/>
</dbReference>
<organism evidence="1 3">
    <name type="scientific">Aliivibrio finisterrensis</name>
    <dbReference type="NCBI Taxonomy" id="511998"/>
    <lineage>
        <taxon>Bacteria</taxon>
        <taxon>Pseudomonadati</taxon>
        <taxon>Pseudomonadota</taxon>
        <taxon>Gammaproteobacteria</taxon>
        <taxon>Vibrionales</taxon>
        <taxon>Vibrionaceae</taxon>
        <taxon>Aliivibrio</taxon>
    </lineage>
</organism>
<evidence type="ECO:0000313" key="2">
    <source>
        <dbReference type="EMBL" id="RYU58846.1"/>
    </source>
</evidence>
<dbReference type="RefSeq" id="WP_130049485.1">
    <property type="nucleotide sequence ID" value="NZ_SEZK01000135.1"/>
</dbReference>
<evidence type="ECO:0000313" key="3">
    <source>
        <dbReference type="Proteomes" id="UP000294063"/>
    </source>
</evidence>
<gene>
    <name evidence="2" type="ORF">ERW53_20295</name>
    <name evidence="1" type="ORF">ERW57_19630</name>
</gene>
<dbReference type="EMBL" id="SEZK01000135">
    <property type="protein sequence ID" value="RYU45621.1"/>
    <property type="molecule type" value="Genomic_DNA"/>
</dbReference>